<proteinExistence type="predicted"/>
<protein>
    <submittedName>
        <fullName evidence="1">Uncharacterized protein</fullName>
    </submittedName>
</protein>
<dbReference type="AlphaFoldDB" id="A0A075FYV4"/>
<evidence type="ECO:0000313" key="1">
    <source>
        <dbReference type="EMBL" id="AIE96364.1"/>
    </source>
</evidence>
<reference evidence="1" key="1">
    <citation type="journal article" date="2014" name="Genome Biol. Evol.">
        <title>Pangenome evidence for extensive interdomain horizontal transfer affecting lineage core and shell genes in uncultured planktonic thaumarchaeota and euryarchaeota.</title>
        <authorList>
            <person name="Deschamps P."/>
            <person name="Zivanovic Y."/>
            <person name="Moreira D."/>
            <person name="Rodriguez-Valera F."/>
            <person name="Lopez-Garcia P."/>
        </authorList>
    </citation>
    <scope>NUCLEOTIDE SEQUENCE</scope>
</reference>
<name>A0A075FYV4_9EURY</name>
<accession>A0A075FYV4</accession>
<organism evidence="1">
    <name type="scientific">uncultured marine group II/III euryarchaeote AD1000_78_C07</name>
    <dbReference type="NCBI Taxonomy" id="1457811"/>
    <lineage>
        <taxon>Archaea</taxon>
        <taxon>Methanobacteriati</taxon>
        <taxon>Methanobacteriota</taxon>
        <taxon>environmental samples</taxon>
    </lineage>
</organism>
<sequence>MMIDGCTPERTSSSAFCNSSEVSMTVVVVPSRAALSWADEVEMSSLAVGCSTFAASRTVTPSLVTVAGPPSSTSILSRPRGPRVERTAPASAVAALTLFTSAERPCRRSVSSRATSCSVSTICAAVRQPCFEPARGRGLRALRACATVRFIYGSTIALYNLRLSSGI</sequence>
<dbReference type="EMBL" id="KF900477">
    <property type="protein sequence ID" value="AIE96364.1"/>
    <property type="molecule type" value="Genomic_DNA"/>
</dbReference>